<dbReference type="PANTHER" id="PTHR42943:SF2">
    <property type="entry name" value="GLUTATHIONE S-TRANSFERASE KAPPA 1"/>
    <property type="match status" value="1"/>
</dbReference>
<name>A0ABQ3FVH6_9BURK</name>
<evidence type="ECO:0000313" key="3">
    <source>
        <dbReference type="EMBL" id="GHC69388.1"/>
    </source>
</evidence>
<dbReference type="SUPFAM" id="SSF52833">
    <property type="entry name" value="Thioredoxin-like"/>
    <property type="match status" value="1"/>
</dbReference>
<feature type="domain" description="DSBA-like thioredoxin" evidence="2">
    <location>
        <begin position="9"/>
        <end position="201"/>
    </location>
</feature>
<evidence type="ECO:0000256" key="1">
    <source>
        <dbReference type="PIRNR" id="PIRNR006386"/>
    </source>
</evidence>
<dbReference type="PIRSF" id="PIRSF006386">
    <property type="entry name" value="HCCAis_GSTk"/>
    <property type="match status" value="1"/>
</dbReference>
<dbReference type="InterPro" id="IPR036249">
    <property type="entry name" value="Thioredoxin-like_sf"/>
</dbReference>
<dbReference type="InterPro" id="IPR044087">
    <property type="entry name" value="NahD-like"/>
</dbReference>
<dbReference type="Gene3D" id="3.40.30.10">
    <property type="entry name" value="Glutaredoxin"/>
    <property type="match status" value="1"/>
</dbReference>
<dbReference type="CDD" id="cd03022">
    <property type="entry name" value="DsbA_HCCA_Iso"/>
    <property type="match status" value="1"/>
</dbReference>
<comment type="caution">
    <text evidence="3">The sequence shown here is derived from an EMBL/GenBank/DDBJ whole genome shotgun (WGS) entry which is preliminary data.</text>
</comment>
<dbReference type="RefSeq" id="WP_189685239.1">
    <property type="nucleotide sequence ID" value="NZ_BMYK01000001.1"/>
</dbReference>
<dbReference type="PANTHER" id="PTHR42943">
    <property type="entry name" value="GLUTATHIONE S-TRANSFERASE KAPPA"/>
    <property type="match status" value="1"/>
</dbReference>
<evidence type="ECO:0000259" key="2">
    <source>
        <dbReference type="Pfam" id="PF01323"/>
    </source>
</evidence>
<proteinExistence type="inferred from homology"/>
<dbReference type="InterPro" id="IPR014440">
    <property type="entry name" value="HCCAis_GSTk"/>
</dbReference>
<keyword evidence="1 3" id="KW-0413">Isomerase</keyword>
<dbReference type="EC" id="5.99.1.4" evidence="1"/>
<reference evidence="4" key="1">
    <citation type="journal article" date="2019" name="Int. J. Syst. Evol. Microbiol.">
        <title>The Global Catalogue of Microorganisms (GCM) 10K type strain sequencing project: providing services to taxonomists for standard genome sequencing and annotation.</title>
        <authorList>
            <consortium name="The Broad Institute Genomics Platform"/>
            <consortium name="The Broad Institute Genome Sequencing Center for Infectious Disease"/>
            <person name="Wu L."/>
            <person name="Ma J."/>
        </authorList>
    </citation>
    <scope>NUCLEOTIDE SEQUENCE [LARGE SCALE GENOMIC DNA]</scope>
    <source>
        <strain evidence="4">KCTC 23314</strain>
    </source>
</reference>
<keyword evidence="4" id="KW-1185">Reference proteome</keyword>
<dbReference type="Proteomes" id="UP000626210">
    <property type="component" value="Unassembled WGS sequence"/>
</dbReference>
<protein>
    <recommendedName>
        <fullName evidence="1">2-hydroxychromene-2-carboxylate isomerase</fullName>
        <ecNumber evidence="1">5.99.1.4</ecNumber>
    </recommendedName>
</protein>
<comment type="similarity">
    <text evidence="1">Belongs to the GST superfamily. NadH family.</text>
</comment>
<comment type="catalytic activity">
    <reaction evidence="1">
        <text>2-hydroxychromene-2-carboxylate = (3E)-4-(2-hydroxyphenyl)-2-oxobut-3-enoate</text>
        <dbReference type="Rhea" id="RHEA:27401"/>
        <dbReference type="ChEBI" id="CHEBI:59350"/>
        <dbReference type="ChEBI" id="CHEBI:59353"/>
        <dbReference type="EC" id="5.99.1.4"/>
    </reaction>
</comment>
<dbReference type="InterPro" id="IPR051924">
    <property type="entry name" value="GST_Kappa/NadH"/>
</dbReference>
<organism evidence="3 4">
    <name type="scientific">Pseudorhodoferax aquiterrae</name>
    <dbReference type="NCBI Taxonomy" id="747304"/>
    <lineage>
        <taxon>Bacteria</taxon>
        <taxon>Pseudomonadati</taxon>
        <taxon>Pseudomonadota</taxon>
        <taxon>Betaproteobacteria</taxon>
        <taxon>Burkholderiales</taxon>
        <taxon>Comamonadaceae</taxon>
    </lineage>
</organism>
<gene>
    <name evidence="3" type="ORF">GCM10007320_02780</name>
</gene>
<dbReference type="InterPro" id="IPR001853">
    <property type="entry name" value="DSBA-like_thioredoxin_dom"/>
</dbReference>
<dbReference type="EMBL" id="BMYK01000001">
    <property type="protein sequence ID" value="GHC69388.1"/>
    <property type="molecule type" value="Genomic_DNA"/>
</dbReference>
<sequence>MKADSAAPIDFWFDFLSPYGYFASTRIDALAAQHGRSVRWRAFYMRGIMQDKLGQTRPFLEVPLKGDYYKRDVPRMARWFGLPFQSGGLSNFISANACRAFWLIDDLDPLLAKRFAREIFEWHHVRATPPNTPAQIAQAAASVGLDAARLDIAAAVQQAPAKERLRAETDAAVAAGVWGTPTFVVDGEMFWGADRLHLVDDWLRRGGW</sequence>
<accession>A0ABQ3FVH6</accession>
<dbReference type="GO" id="GO:0016853">
    <property type="term" value="F:isomerase activity"/>
    <property type="evidence" value="ECO:0007669"/>
    <property type="project" value="UniProtKB-KW"/>
</dbReference>
<dbReference type="Pfam" id="PF01323">
    <property type="entry name" value="DSBA"/>
    <property type="match status" value="1"/>
</dbReference>
<evidence type="ECO:0000313" key="4">
    <source>
        <dbReference type="Proteomes" id="UP000626210"/>
    </source>
</evidence>